<reference evidence="2 3" key="1">
    <citation type="submission" date="2024-05" db="EMBL/GenBank/DDBJ databases">
        <title>Genome sequencing and assembly of Indian major carp, Cirrhinus mrigala (Hamilton, 1822).</title>
        <authorList>
            <person name="Mohindra V."/>
            <person name="Chowdhury L.M."/>
            <person name="Lal K."/>
            <person name="Jena J.K."/>
        </authorList>
    </citation>
    <scope>NUCLEOTIDE SEQUENCE [LARGE SCALE GENOMIC DNA]</scope>
    <source>
        <strain evidence="2">CM1030</strain>
        <tissue evidence="2">Blood</tissue>
    </source>
</reference>
<feature type="compositionally biased region" description="Low complexity" evidence="1">
    <location>
        <begin position="200"/>
        <end position="210"/>
    </location>
</feature>
<gene>
    <name evidence="2" type="ORF">M9458_053885</name>
</gene>
<keyword evidence="3" id="KW-1185">Reference proteome</keyword>
<sequence>MEQDLTEDIYVEWDLIDFYGDVDEDKSPLLPPSSELSACHELSACLNFPATLPLLSPSIVPAASVPPPLSPGSPSAHPQPTICAVGSPRFCQSPSASWLEDPSSPPPASESTGLPHPSSSTLVARRPAIASGLHSSSCVLSLHPTGFIGLLPPSGSASDLCRSGSAMELRISASVARALGSALALRILSVSQDHRLSVSASGSTTTCSASNGRPPRVVSPSSTMAPPSVSPTVDHHLGCGLGFAWLLLLWVPSVSSLTPPSI</sequence>
<evidence type="ECO:0000313" key="3">
    <source>
        <dbReference type="Proteomes" id="UP001529510"/>
    </source>
</evidence>
<organism evidence="2 3">
    <name type="scientific">Cirrhinus mrigala</name>
    <name type="common">Mrigala</name>
    <dbReference type="NCBI Taxonomy" id="683832"/>
    <lineage>
        <taxon>Eukaryota</taxon>
        <taxon>Metazoa</taxon>
        <taxon>Chordata</taxon>
        <taxon>Craniata</taxon>
        <taxon>Vertebrata</taxon>
        <taxon>Euteleostomi</taxon>
        <taxon>Actinopterygii</taxon>
        <taxon>Neopterygii</taxon>
        <taxon>Teleostei</taxon>
        <taxon>Ostariophysi</taxon>
        <taxon>Cypriniformes</taxon>
        <taxon>Cyprinidae</taxon>
        <taxon>Labeoninae</taxon>
        <taxon>Labeonini</taxon>
        <taxon>Cirrhinus</taxon>
    </lineage>
</organism>
<dbReference type="Proteomes" id="UP001529510">
    <property type="component" value="Unassembled WGS sequence"/>
</dbReference>
<dbReference type="EMBL" id="JAMKFB020000272">
    <property type="protein sequence ID" value="KAL0150803.1"/>
    <property type="molecule type" value="Genomic_DNA"/>
</dbReference>
<evidence type="ECO:0000313" key="2">
    <source>
        <dbReference type="EMBL" id="KAL0150803.1"/>
    </source>
</evidence>
<name>A0ABD0MKZ9_CIRMR</name>
<feature type="region of interest" description="Disordered" evidence="1">
    <location>
        <begin position="200"/>
        <end position="226"/>
    </location>
</feature>
<comment type="caution">
    <text evidence="2">The sequence shown here is derived from an EMBL/GenBank/DDBJ whole genome shotgun (WGS) entry which is preliminary data.</text>
</comment>
<proteinExistence type="predicted"/>
<dbReference type="AlphaFoldDB" id="A0ABD0MKZ9"/>
<accession>A0ABD0MKZ9</accession>
<feature type="region of interest" description="Disordered" evidence="1">
    <location>
        <begin position="94"/>
        <end position="121"/>
    </location>
</feature>
<protein>
    <submittedName>
        <fullName evidence="2">Uncharacterized protein</fullName>
    </submittedName>
</protein>
<evidence type="ECO:0000256" key="1">
    <source>
        <dbReference type="SAM" id="MobiDB-lite"/>
    </source>
</evidence>